<evidence type="ECO:0000313" key="2">
    <source>
        <dbReference type="EMBL" id="SEH74643.1"/>
    </source>
</evidence>
<dbReference type="RefSeq" id="WP_074717821.1">
    <property type="nucleotide sequence ID" value="NZ_FNWV01000009.1"/>
</dbReference>
<name>A0A1H6KHG3_RUMFL</name>
<dbReference type="EMBL" id="FNWV01000009">
    <property type="protein sequence ID" value="SEH74643.1"/>
    <property type="molecule type" value="Genomic_DNA"/>
</dbReference>
<reference evidence="2 3" key="1">
    <citation type="submission" date="2016-10" db="EMBL/GenBank/DDBJ databases">
        <authorList>
            <person name="de Groot N.N."/>
        </authorList>
    </citation>
    <scope>NUCLEOTIDE SEQUENCE [LARGE SCALE GENOMIC DNA]</scope>
    <source>
        <strain evidence="2 3">YAD2003</strain>
    </source>
</reference>
<sequence length="105" mass="12209">MPDTSYLRENNKSVDTLSDREEASYNWTQDTDDNDQPLNTYSISKPVQIYDVRDTNDEYLRVRFVPMWYDSVGNICGGADDFSDHSKTELVNNELIFKNALMLRS</sequence>
<gene>
    <name evidence="2" type="ORF">SAMN02910265_02454</name>
</gene>
<feature type="region of interest" description="Disordered" evidence="1">
    <location>
        <begin position="1"/>
        <end position="40"/>
    </location>
</feature>
<proteinExistence type="predicted"/>
<organism evidence="2 3">
    <name type="scientific">Ruminococcus flavefaciens</name>
    <dbReference type="NCBI Taxonomy" id="1265"/>
    <lineage>
        <taxon>Bacteria</taxon>
        <taxon>Bacillati</taxon>
        <taxon>Bacillota</taxon>
        <taxon>Clostridia</taxon>
        <taxon>Eubacteriales</taxon>
        <taxon>Oscillospiraceae</taxon>
        <taxon>Ruminococcus</taxon>
    </lineage>
</organism>
<evidence type="ECO:0000256" key="1">
    <source>
        <dbReference type="SAM" id="MobiDB-lite"/>
    </source>
</evidence>
<protein>
    <submittedName>
        <fullName evidence="2">Uncharacterized protein</fullName>
    </submittedName>
</protein>
<accession>A0A1H6KHG3</accession>
<dbReference type="AlphaFoldDB" id="A0A1H6KHG3"/>
<evidence type="ECO:0000313" key="3">
    <source>
        <dbReference type="Proteomes" id="UP000183190"/>
    </source>
</evidence>
<feature type="compositionally biased region" description="Basic and acidic residues" evidence="1">
    <location>
        <begin position="9"/>
        <end position="23"/>
    </location>
</feature>
<dbReference type="Proteomes" id="UP000183190">
    <property type="component" value="Unassembled WGS sequence"/>
</dbReference>